<keyword evidence="10 11" id="KW-0234">DNA repair</keyword>
<keyword evidence="8 11" id="KW-0346">Stress response</keyword>
<dbReference type="GO" id="GO:0003684">
    <property type="term" value="F:damaged DNA binding"/>
    <property type="evidence" value="ECO:0007669"/>
    <property type="project" value="InterPro"/>
</dbReference>
<organism evidence="15 16">
    <name type="scientific">Candidatus Mycosynbacter amalyticus</name>
    <dbReference type="NCBI Taxonomy" id="2665156"/>
    <lineage>
        <taxon>Bacteria</taxon>
        <taxon>Candidatus Saccharimonadota</taxon>
        <taxon>Candidatus Saccharimonadota incertae sedis</taxon>
        <taxon>Candidatus Mycosynbacter</taxon>
    </lineage>
</organism>
<comment type="similarity">
    <text evidence="11 13">Belongs to the RecA family. RadA subfamily.</text>
</comment>
<evidence type="ECO:0000256" key="8">
    <source>
        <dbReference type="ARBA" id="ARBA00023016"/>
    </source>
</evidence>
<dbReference type="GO" id="GO:0000725">
    <property type="term" value="P:recombinational repair"/>
    <property type="evidence" value="ECO:0007669"/>
    <property type="project" value="UniProtKB-UniRule"/>
</dbReference>
<reference evidence="15" key="1">
    <citation type="journal article" date="2021" name="Nat. Microbiol.">
        <title>Cocultivation of an ultrasmall environmental parasitic bacterium with lytic ability against bacteria associated with wastewater foams.</title>
        <authorList>
            <person name="Batinovic S."/>
            <person name="Rose J.J.A."/>
            <person name="Ratcliffe J."/>
            <person name="Seviour R.J."/>
            <person name="Petrovski S."/>
        </authorList>
    </citation>
    <scope>NUCLEOTIDE SEQUENCE</scope>
    <source>
        <strain evidence="15">JR1</strain>
    </source>
</reference>
<feature type="domain" description="RecA family profile 1" evidence="14">
    <location>
        <begin position="69"/>
        <end position="218"/>
    </location>
</feature>
<keyword evidence="1 11" id="KW-0479">Metal-binding</keyword>
<keyword evidence="5" id="KW-0378">Hydrolase</keyword>
<dbReference type="Proteomes" id="UP001059824">
    <property type="component" value="Chromosome"/>
</dbReference>
<evidence type="ECO:0000256" key="11">
    <source>
        <dbReference type="HAMAP-Rule" id="MF_01498"/>
    </source>
</evidence>
<dbReference type="SUPFAM" id="SSF54211">
    <property type="entry name" value="Ribosomal protein S5 domain 2-like"/>
    <property type="match status" value="1"/>
</dbReference>
<keyword evidence="4 13" id="KW-0863">Zinc-finger</keyword>
<dbReference type="InterPro" id="IPR004504">
    <property type="entry name" value="DNA_repair_RadA"/>
</dbReference>
<dbReference type="CDD" id="cd01121">
    <property type="entry name" value="RadA_SMS_N"/>
    <property type="match status" value="1"/>
</dbReference>
<gene>
    <name evidence="11 15" type="primary">radA</name>
    <name evidence="15" type="ORF">GII36_03495</name>
</gene>
<dbReference type="Gene3D" id="3.30.230.10">
    <property type="match status" value="1"/>
</dbReference>
<dbReference type="FunFam" id="3.40.50.300:FF:000050">
    <property type="entry name" value="DNA repair protein RadA"/>
    <property type="match status" value="1"/>
</dbReference>
<evidence type="ECO:0000313" key="16">
    <source>
        <dbReference type="Proteomes" id="UP001059824"/>
    </source>
</evidence>
<dbReference type="Pfam" id="PF13481">
    <property type="entry name" value="AAA_25"/>
    <property type="match status" value="1"/>
</dbReference>
<sequence length="452" mass="47807">MAKPKQQFICQQCGATYTKWMGRCENCGEWNTLVEQIPQAVGKSAVARSASSGSVLDPQTLGSIDPEERMSRLSTGIQDLDTVLGGGILPGGVTLLAGQPGMGKSTLLLQISAHIAHSHTVLYASGEESAHQVKQRAERLGAQGQEELGFVASTSADDIAATIRSGKYQVVIIDSIQTLSLAEITSAPGTVSQITNSSNVIIRAAKETGAAVILVGHVTKEGTIAGPKVLEHLVDVVLQFDGDRYGGFKVVRAVKNRYGSTNEAAIFEMDQEGLKVVENPSAALLAERRDEDGSVVLATLEGTRPLLVEIQALVNPTSFGYPKRTASGFDLNRLNLLIAVLERRTKLKLSDKDIYINVVGGMKLSDSGADLAICMAIASAAAGHKLASGTVVFGEVGLGGEVRSVKAVDKRIAEAKKLGFKQALAPGAGHKKSSFIKEVADMRSALVDYLRK</sequence>
<evidence type="ECO:0000256" key="5">
    <source>
        <dbReference type="ARBA" id="ARBA00022801"/>
    </source>
</evidence>
<comment type="domain">
    <text evidence="11">The middle region has homology to RecA with ATPase motifs including the RadA KNRFG motif, while the C-terminus is homologous to Lon protease.</text>
</comment>
<dbReference type="PROSITE" id="PS50162">
    <property type="entry name" value="RECA_2"/>
    <property type="match status" value="1"/>
</dbReference>
<dbReference type="EMBL" id="CP045921">
    <property type="protein sequence ID" value="QHN42902.1"/>
    <property type="molecule type" value="Genomic_DNA"/>
</dbReference>
<feature type="region of interest" description="Lon-protease-like" evidence="11">
    <location>
        <begin position="353"/>
        <end position="452"/>
    </location>
</feature>
<evidence type="ECO:0000256" key="12">
    <source>
        <dbReference type="NCBIfam" id="TIGR00416"/>
    </source>
</evidence>
<keyword evidence="2 11" id="KW-0547">Nucleotide-binding</keyword>
<keyword evidence="16" id="KW-1185">Reference proteome</keyword>
<evidence type="ECO:0000256" key="6">
    <source>
        <dbReference type="ARBA" id="ARBA00022833"/>
    </source>
</evidence>
<evidence type="ECO:0000256" key="3">
    <source>
        <dbReference type="ARBA" id="ARBA00022763"/>
    </source>
</evidence>
<comment type="function">
    <text evidence="11">Plays a role in repairing double-strand DNA breaks, probably involving stabilizing or processing branched DNA or blocked replication forks.</text>
</comment>
<comment type="function">
    <text evidence="13">DNA-dependent ATPase involved in processing of recombination intermediates, plays a role in repairing DNA breaks. Stimulates the branch migration of RecA-mediated strand transfer reactions, allowing the 3' invading strand to extend heteroduplex DNA faster. Binds ssDNA in the presence of ADP but not other nucleotides, has ATPase activity that is stimulated by ssDNA and various branched DNA structures, but inhibited by SSB. Does not have RecA's homology-searching function.</text>
</comment>
<evidence type="ECO:0000256" key="9">
    <source>
        <dbReference type="ARBA" id="ARBA00023125"/>
    </source>
</evidence>
<dbReference type="InterPro" id="IPR027417">
    <property type="entry name" value="P-loop_NTPase"/>
</dbReference>
<dbReference type="SUPFAM" id="SSF52540">
    <property type="entry name" value="P-loop containing nucleoside triphosphate hydrolases"/>
    <property type="match status" value="1"/>
</dbReference>
<dbReference type="KEGG" id="mama:GII36_03495"/>
<proteinExistence type="inferred from homology"/>
<dbReference type="AlphaFoldDB" id="A0A857MMV2"/>
<keyword evidence="6 13" id="KW-0862">Zinc</keyword>
<dbReference type="GO" id="GO:0140664">
    <property type="term" value="F:ATP-dependent DNA damage sensor activity"/>
    <property type="evidence" value="ECO:0007669"/>
    <property type="project" value="InterPro"/>
</dbReference>
<dbReference type="HAMAP" id="MF_01498">
    <property type="entry name" value="RadA_bact"/>
    <property type="match status" value="1"/>
</dbReference>
<evidence type="ECO:0000313" key="15">
    <source>
        <dbReference type="EMBL" id="QHN42902.1"/>
    </source>
</evidence>
<feature type="short sequence motif" description="RadA KNRFG motif" evidence="11">
    <location>
        <begin position="255"/>
        <end position="259"/>
    </location>
</feature>
<dbReference type="Pfam" id="PF18073">
    <property type="entry name" value="Zn_ribbon_LapB"/>
    <property type="match status" value="1"/>
</dbReference>
<dbReference type="SMART" id="SM00382">
    <property type="entry name" value="AAA"/>
    <property type="match status" value="1"/>
</dbReference>
<evidence type="ECO:0000256" key="2">
    <source>
        <dbReference type="ARBA" id="ARBA00022741"/>
    </source>
</evidence>
<dbReference type="PANTHER" id="PTHR32472">
    <property type="entry name" value="DNA REPAIR PROTEIN RADA"/>
    <property type="match status" value="1"/>
</dbReference>
<dbReference type="InterPro" id="IPR014721">
    <property type="entry name" value="Ribsml_uS5_D2-typ_fold_subgr"/>
</dbReference>
<dbReference type="GO" id="GO:0008270">
    <property type="term" value="F:zinc ion binding"/>
    <property type="evidence" value="ECO:0007669"/>
    <property type="project" value="UniProtKB-KW"/>
</dbReference>
<evidence type="ECO:0000256" key="4">
    <source>
        <dbReference type="ARBA" id="ARBA00022771"/>
    </source>
</evidence>
<keyword evidence="7 11" id="KW-0067">ATP-binding</keyword>
<evidence type="ECO:0000256" key="7">
    <source>
        <dbReference type="ARBA" id="ARBA00022840"/>
    </source>
</evidence>
<dbReference type="InterPro" id="IPR020588">
    <property type="entry name" value="RecA_ATP-bd"/>
</dbReference>
<evidence type="ECO:0000256" key="10">
    <source>
        <dbReference type="ARBA" id="ARBA00023204"/>
    </source>
</evidence>
<dbReference type="PANTHER" id="PTHR32472:SF10">
    <property type="entry name" value="DNA REPAIR PROTEIN RADA-LIKE PROTEIN"/>
    <property type="match status" value="1"/>
</dbReference>
<dbReference type="GO" id="GO:0005524">
    <property type="term" value="F:ATP binding"/>
    <property type="evidence" value="ECO:0007669"/>
    <property type="project" value="UniProtKB-UniRule"/>
</dbReference>
<dbReference type="GO" id="GO:0016787">
    <property type="term" value="F:hydrolase activity"/>
    <property type="evidence" value="ECO:0007669"/>
    <property type="project" value="UniProtKB-KW"/>
</dbReference>
<evidence type="ECO:0000259" key="14">
    <source>
        <dbReference type="PROSITE" id="PS50162"/>
    </source>
</evidence>
<evidence type="ECO:0000256" key="13">
    <source>
        <dbReference type="RuleBase" id="RU003555"/>
    </source>
</evidence>
<dbReference type="Gene3D" id="3.40.50.300">
    <property type="entry name" value="P-loop containing nucleotide triphosphate hydrolases"/>
    <property type="match status" value="1"/>
</dbReference>
<dbReference type="InterPro" id="IPR041166">
    <property type="entry name" value="Rubredoxin_2"/>
</dbReference>
<dbReference type="PRINTS" id="PR01874">
    <property type="entry name" value="DNAREPAIRADA"/>
</dbReference>
<dbReference type="Pfam" id="PF13541">
    <property type="entry name" value="ChlI"/>
    <property type="match status" value="1"/>
</dbReference>
<keyword evidence="9 11" id="KW-0238">DNA-binding</keyword>
<feature type="binding site" evidence="11">
    <location>
        <begin position="98"/>
        <end position="105"/>
    </location>
    <ligand>
        <name>ATP</name>
        <dbReference type="ChEBI" id="CHEBI:30616"/>
    </ligand>
</feature>
<dbReference type="InterPro" id="IPR020568">
    <property type="entry name" value="Ribosomal_Su5_D2-typ_SF"/>
</dbReference>
<keyword evidence="3 11" id="KW-0227">DNA damage</keyword>
<name>A0A857MMV2_9BACT</name>
<protein>
    <recommendedName>
        <fullName evidence="11 12">DNA repair protein RadA</fullName>
    </recommendedName>
</protein>
<dbReference type="RefSeq" id="WP_260762512.1">
    <property type="nucleotide sequence ID" value="NZ_CP045921.1"/>
</dbReference>
<dbReference type="NCBIfam" id="TIGR00416">
    <property type="entry name" value="sms"/>
    <property type="match status" value="1"/>
</dbReference>
<accession>A0A857MMV2</accession>
<dbReference type="GO" id="GO:0005829">
    <property type="term" value="C:cytosol"/>
    <property type="evidence" value="ECO:0007669"/>
    <property type="project" value="TreeGrafter"/>
</dbReference>
<evidence type="ECO:0000256" key="1">
    <source>
        <dbReference type="ARBA" id="ARBA00022723"/>
    </source>
</evidence>
<dbReference type="InterPro" id="IPR003593">
    <property type="entry name" value="AAA+_ATPase"/>
</dbReference>